<evidence type="ECO:0000259" key="3">
    <source>
        <dbReference type="Pfam" id="PF07683"/>
    </source>
</evidence>
<protein>
    <submittedName>
        <fullName evidence="4">CobW family GTP-binding protein</fullName>
    </submittedName>
</protein>
<gene>
    <name evidence="4" type="ORF">ACFQFQ_25675</name>
</gene>
<dbReference type="SUPFAM" id="SSF52540">
    <property type="entry name" value="P-loop containing nucleoside triphosphate hydrolases"/>
    <property type="match status" value="1"/>
</dbReference>
<organism evidence="4 5">
    <name type="scientific">Sulfitobacter porphyrae</name>
    <dbReference type="NCBI Taxonomy" id="1246864"/>
    <lineage>
        <taxon>Bacteria</taxon>
        <taxon>Pseudomonadati</taxon>
        <taxon>Pseudomonadota</taxon>
        <taxon>Alphaproteobacteria</taxon>
        <taxon>Rhodobacterales</taxon>
        <taxon>Roseobacteraceae</taxon>
        <taxon>Sulfitobacter</taxon>
    </lineage>
</organism>
<sequence>MDLPVTVIGGYLGAGKTTLINHLLRHNEGLRLAVLVNEFGELSIDADLIEAEEDGIISISGGCVCCAFGGDLIGALEDVLAMQPRPDHLLIEASGVALPASIATSVGMVSGLRAEAVLVMADAEQIRGNAANTYLGDTIDRQLRQADIVLLNKTDLVDANGLTAVTEWLRSRIPGIRVLPLDQGAAPVAAVLGTLPFPARRGPAPDHHHARFETLLLTPDGPVDAQVLASALAADEGVTRAKGFVETSEGLALIHVVGARGTAVPAEGNHDIGVVCIGASEVFDAEALQGLMETSRRPSQKST</sequence>
<comment type="caution">
    <text evidence="4">The sequence shown here is derived from an EMBL/GenBank/DDBJ whole genome shotgun (WGS) entry which is preliminary data.</text>
</comment>
<evidence type="ECO:0000313" key="4">
    <source>
        <dbReference type="EMBL" id="MFC6762129.1"/>
    </source>
</evidence>
<dbReference type="Pfam" id="PF07683">
    <property type="entry name" value="CobW_C"/>
    <property type="match status" value="1"/>
</dbReference>
<evidence type="ECO:0000313" key="5">
    <source>
        <dbReference type="Proteomes" id="UP001596353"/>
    </source>
</evidence>
<dbReference type="InterPro" id="IPR011629">
    <property type="entry name" value="CobW-like_C"/>
</dbReference>
<feature type="domain" description="CobW C-terminal" evidence="3">
    <location>
        <begin position="212"/>
        <end position="290"/>
    </location>
</feature>
<evidence type="ECO:0000256" key="1">
    <source>
        <dbReference type="ARBA" id="ARBA00045658"/>
    </source>
</evidence>
<dbReference type="InterPro" id="IPR003495">
    <property type="entry name" value="CobW/HypB/UreG_nucleotide-bd"/>
</dbReference>
<dbReference type="Pfam" id="PF02492">
    <property type="entry name" value="cobW"/>
    <property type="match status" value="1"/>
</dbReference>
<name>A0ABW2B9E4_9RHOB</name>
<proteinExistence type="predicted"/>
<keyword evidence="5" id="KW-1185">Reference proteome</keyword>
<dbReference type="PANTHER" id="PTHR13748:SF62">
    <property type="entry name" value="COBW DOMAIN-CONTAINING PROTEIN"/>
    <property type="match status" value="1"/>
</dbReference>
<dbReference type="InterPro" id="IPR027417">
    <property type="entry name" value="P-loop_NTPase"/>
</dbReference>
<dbReference type="Gene3D" id="3.40.50.300">
    <property type="entry name" value="P-loop containing nucleotide triphosphate hydrolases"/>
    <property type="match status" value="1"/>
</dbReference>
<dbReference type="PANTHER" id="PTHR13748">
    <property type="entry name" value="COBW-RELATED"/>
    <property type="match status" value="1"/>
</dbReference>
<comment type="function">
    <text evidence="1">Zinc chaperone that directly transfers zinc cofactor to target proteins, thereby activating them. Zinc is transferred from the CXCC motif in the GTPase domain to the zinc binding site in target proteins in a process requiring GTP hydrolysis.</text>
</comment>
<dbReference type="InterPro" id="IPR051316">
    <property type="entry name" value="Zinc-reg_GTPase_activator"/>
</dbReference>
<reference evidence="5" key="1">
    <citation type="journal article" date="2019" name="Int. J. Syst. Evol. Microbiol.">
        <title>The Global Catalogue of Microorganisms (GCM) 10K type strain sequencing project: providing services to taxonomists for standard genome sequencing and annotation.</title>
        <authorList>
            <consortium name="The Broad Institute Genomics Platform"/>
            <consortium name="The Broad Institute Genome Sequencing Center for Infectious Disease"/>
            <person name="Wu L."/>
            <person name="Ma J."/>
        </authorList>
    </citation>
    <scope>NUCLEOTIDE SEQUENCE [LARGE SCALE GENOMIC DNA]</scope>
    <source>
        <strain evidence="5">CCUG 66188</strain>
    </source>
</reference>
<evidence type="ECO:0000259" key="2">
    <source>
        <dbReference type="Pfam" id="PF02492"/>
    </source>
</evidence>
<dbReference type="EMBL" id="JBHSWG010000003">
    <property type="protein sequence ID" value="MFC6762129.1"/>
    <property type="molecule type" value="Genomic_DNA"/>
</dbReference>
<feature type="domain" description="CobW/HypB/UreG nucleotide-binding" evidence="2">
    <location>
        <begin position="4"/>
        <end position="171"/>
    </location>
</feature>
<dbReference type="Proteomes" id="UP001596353">
    <property type="component" value="Unassembled WGS sequence"/>
</dbReference>
<accession>A0ABW2B9E4</accession>
<dbReference type="CDD" id="cd03112">
    <property type="entry name" value="CobW-like"/>
    <property type="match status" value="1"/>
</dbReference>